<dbReference type="RefSeq" id="WP_378049395.1">
    <property type="nucleotide sequence ID" value="NZ_JBHMDN010000020.1"/>
</dbReference>
<gene>
    <name evidence="2" type="ORF">ACFQMJ_15200</name>
</gene>
<dbReference type="PROSITE" id="PS51257">
    <property type="entry name" value="PROKAR_LIPOPROTEIN"/>
    <property type="match status" value="1"/>
</dbReference>
<evidence type="ECO:0000256" key="1">
    <source>
        <dbReference type="SAM" id="SignalP"/>
    </source>
</evidence>
<evidence type="ECO:0000313" key="2">
    <source>
        <dbReference type="EMBL" id="MFC7149871.1"/>
    </source>
</evidence>
<keyword evidence="1" id="KW-0732">Signal</keyword>
<dbReference type="Pfam" id="PF01547">
    <property type="entry name" value="SBP_bac_1"/>
    <property type="match status" value="1"/>
</dbReference>
<reference evidence="3" key="1">
    <citation type="journal article" date="2019" name="Int. J. Syst. Evol. Microbiol.">
        <title>The Global Catalogue of Microorganisms (GCM) 10K type strain sequencing project: providing services to taxonomists for standard genome sequencing and annotation.</title>
        <authorList>
            <consortium name="The Broad Institute Genomics Platform"/>
            <consortium name="The Broad Institute Genome Sequencing Center for Infectious Disease"/>
            <person name="Wu L."/>
            <person name="Ma J."/>
        </authorList>
    </citation>
    <scope>NUCLEOTIDE SEQUENCE [LARGE SCALE GENOMIC DNA]</scope>
    <source>
        <strain evidence="3">KCTC 12907</strain>
    </source>
</reference>
<dbReference type="Proteomes" id="UP001596378">
    <property type="component" value="Unassembled WGS sequence"/>
</dbReference>
<sequence length="440" mass="48706">MKKGTILGLCILLLGVVLSACGSGGNEPSSGSGAKASSSGTASGKEVKLTFAIWGNDTHKMMYEEMIAQYKTVKPNVSVEIMTIPAGEFQQKISVMMASKTAPDIMWMLERAIPQFLDNDQIVDLSAIKSDAEYDFADFIPSTLELVTRGDKLYGVPFSTPPNMIYYNKNLFKENGLKTPTELYEEGNWTYEEMEKAAKAISRPDQGVYGINLILPSQSWTGSWMESIISLVWAFGADYFSPDNKAFVLNTPEGERALQFFSDAMFQSQIHPKPGDQTGFESGKIGMQQNLLSYIGKAKEIQDFEWDIAPMPEGPGGQGTTLGYAAYMVTKDSPHEQEAIDFLKFLTNKDNMAVTSQFFVPGRKSVLGSDDFLKQGPSPESVKMAILEQMDKARVRPGFNNFQLIDDKMKQNFDSIYTQAGSIPDIIKKMEADVNPLLQQ</sequence>
<feature type="chain" id="PRO_5046243012" evidence="1">
    <location>
        <begin position="23"/>
        <end position="440"/>
    </location>
</feature>
<dbReference type="InterPro" id="IPR050490">
    <property type="entry name" value="Bact_solute-bd_prot1"/>
</dbReference>
<protein>
    <submittedName>
        <fullName evidence="2">ABC transporter substrate-binding protein</fullName>
    </submittedName>
</protein>
<dbReference type="PANTHER" id="PTHR43649:SF12">
    <property type="entry name" value="DIACETYLCHITOBIOSE BINDING PROTEIN DASA"/>
    <property type="match status" value="1"/>
</dbReference>
<dbReference type="PANTHER" id="PTHR43649">
    <property type="entry name" value="ARABINOSE-BINDING PROTEIN-RELATED"/>
    <property type="match status" value="1"/>
</dbReference>
<comment type="caution">
    <text evidence="2">The sequence shown here is derived from an EMBL/GenBank/DDBJ whole genome shotgun (WGS) entry which is preliminary data.</text>
</comment>
<organism evidence="2 3">
    <name type="scientific">Cohnella cellulosilytica</name>
    <dbReference type="NCBI Taxonomy" id="986710"/>
    <lineage>
        <taxon>Bacteria</taxon>
        <taxon>Bacillati</taxon>
        <taxon>Bacillota</taxon>
        <taxon>Bacilli</taxon>
        <taxon>Bacillales</taxon>
        <taxon>Paenibacillaceae</taxon>
        <taxon>Cohnella</taxon>
    </lineage>
</organism>
<dbReference type="EMBL" id="JBHTAI010000008">
    <property type="protein sequence ID" value="MFC7149871.1"/>
    <property type="molecule type" value="Genomic_DNA"/>
</dbReference>
<feature type="signal peptide" evidence="1">
    <location>
        <begin position="1"/>
        <end position="22"/>
    </location>
</feature>
<dbReference type="Gene3D" id="3.40.190.10">
    <property type="entry name" value="Periplasmic binding protein-like II"/>
    <property type="match status" value="1"/>
</dbReference>
<dbReference type="SUPFAM" id="SSF53850">
    <property type="entry name" value="Periplasmic binding protein-like II"/>
    <property type="match status" value="1"/>
</dbReference>
<name>A0ABW2F9H7_9BACL</name>
<dbReference type="InterPro" id="IPR006059">
    <property type="entry name" value="SBP"/>
</dbReference>
<accession>A0ABW2F9H7</accession>
<proteinExistence type="predicted"/>
<evidence type="ECO:0000313" key="3">
    <source>
        <dbReference type="Proteomes" id="UP001596378"/>
    </source>
</evidence>
<dbReference type="CDD" id="cd13585">
    <property type="entry name" value="PBP2_TMBP_like"/>
    <property type="match status" value="1"/>
</dbReference>
<keyword evidence="3" id="KW-1185">Reference proteome</keyword>